<feature type="compositionally biased region" description="Basic and acidic residues" evidence="1">
    <location>
        <begin position="59"/>
        <end position="84"/>
    </location>
</feature>
<dbReference type="EMBL" id="JAFDVH010000006">
    <property type="protein sequence ID" value="KAG7477114.1"/>
    <property type="molecule type" value="Genomic_DNA"/>
</dbReference>
<keyword evidence="2" id="KW-0472">Membrane</keyword>
<keyword evidence="4" id="KW-1185">Reference proteome</keyword>
<name>A0A9D3T8H7_MEGAT</name>
<dbReference type="Proteomes" id="UP001046870">
    <property type="component" value="Chromosome 6"/>
</dbReference>
<accession>A0A9D3T8H7</accession>
<evidence type="ECO:0000256" key="2">
    <source>
        <dbReference type="SAM" id="Phobius"/>
    </source>
</evidence>
<gene>
    <name evidence="3" type="ORF">MATL_G00090740</name>
</gene>
<keyword evidence="2" id="KW-1133">Transmembrane helix</keyword>
<evidence type="ECO:0000313" key="4">
    <source>
        <dbReference type="Proteomes" id="UP001046870"/>
    </source>
</evidence>
<organism evidence="3 4">
    <name type="scientific">Megalops atlanticus</name>
    <name type="common">Tarpon</name>
    <name type="synonym">Clupea gigantea</name>
    <dbReference type="NCBI Taxonomy" id="7932"/>
    <lineage>
        <taxon>Eukaryota</taxon>
        <taxon>Metazoa</taxon>
        <taxon>Chordata</taxon>
        <taxon>Craniata</taxon>
        <taxon>Vertebrata</taxon>
        <taxon>Euteleostomi</taxon>
        <taxon>Actinopterygii</taxon>
        <taxon>Neopterygii</taxon>
        <taxon>Teleostei</taxon>
        <taxon>Elopiformes</taxon>
        <taxon>Megalopidae</taxon>
        <taxon>Megalops</taxon>
    </lineage>
</organism>
<evidence type="ECO:0000313" key="3">
    <source>
        <dbReference type="EMBL" id="KAG7477114.1"/>
    </source>
</evidence>
<dbReference type="AlphaFoldDB" id="A0A9D3T8H7"/>
<proteinExistence type="predicted"/>
<sequence>MTSKQSKPVALDARELHSLLSMFGRYGPALALGIIVMLSVWALFIILHRTARGQRRKKNENAVRETEAKQSEIKTRKLESRFTESTENLKSNGEEVLVSEDSNAEEPAAMKSVQEIAIKI</sequence>
<feature type="region of interest" description="Disordered" evidence="1">
    <location>
        <begin position="52"/>
        <end position="108"/>
    </location>
</feature>
<reference evidence="3" key="1">
    <citation type="submission" date="2021-01" db="EMBL/GenBank/DDBJ databases">
        <authorList>
            <person name="Zahm M."/>
            <person name="Roques C."/>
            <person name="Cabau C."/>
            <person name="Klopp C."/>
            <person name="Donnadieu C."/>
            <person name="Jouanno E."/>
            <person name="Lampietro C."/>
            <person name="Louis A."/>
            <person name="Herpin A."/>
            <person name="Echchiki A."/>
            <person name="Berthelot C."/>
            <person name="Parey E."/>
            <person name="Roest-Crollius H."/>
            <person name="Braasch I."/>
            <person name="Postlethwait J."/>
            <person name="Bobe J."/>
            <person name="Montfort J."/>
            <person name="Bouchez O."/>
            <person name="Begum T."/>
            <person name="Mejri S."/>
            <person name="Adams A."/>
            <person name="Chen W.-J."/>
            <person name="Guiguen Y."/>
        </authorList>
    </citation>
    <scope>NUCLEOTIDE SEQUENCE</scope>
    <source>
        <strain evidence="3">YG-15Mar2019-1</strain>
        <tissue evidence="3">Brain</tissue>
    </source>
</reference>
<keyword evidence="2" id="KW-0812">Transmembrane</keyword>
<feature type="transmembrane region" description="Helical" evidence="2">
    <location>
        <begin position="26"/>
        <end position="47"/>
    </location>
</feature>
<dbReference type="OrthoDB" id="6123450at2759"/>
<evidence type="ECO:0000256" key="1">
    <source>
        <dbReference type="SAM" id="MobiDB-lite"/>
    </source>
</evidence>
<comment type="caution">
    <text evidence="3">The sequence shown here is derived from an EMBL/GenBank/DDBJ whole genome shotgun (WGS) entry which is preliminary data.</text>
</comment>
<protein>
    <submittedName>
        <fullName evidence="3">Uncharacterized protein</fullName>
    </submittedName>
</protein>